<evidence type="ECO:0000313" key="1">
    <source>
        <dbReference type="EMBL" id="KAL3768585.1"/>
    </source>
</evidence>
<reference evidence="1 2" key="1">
    <citation type="submission" date="2024-10" db="EMBL/GenBank/DDBJ databases">
        <title>Updated reference genomes for cyclostephanoid diatoms.</title>
        <authorList>
            <person name="Roberts W.R."/>
            <person name="Alverson A.J."/>
        </authorList>
    </citation>
    <scope>NUCLEOTIDE SEQUENCE [LARGE SCALE GENOMIC DNA]</scope>
    <source>
        <strain evidence="1 2">AJA010-31</strain>
    </source>
</reference>
<dbReference type="EMBL" id="JALLPJ020001344">
    <property type="protein sequence ID" value="KAL3768585.1"/>
    <property type="molecule type" value="Genomic_DNA"/>
</dbReference>
<comment type="caution">
    <text evidence="1">The sequence shown here is derived from an EMBL/GenBank/DDBJ whole genome shotgun (WGS) entry which is preliminary data.</text>
</comment>
<sequence length="225" mass="25138">MTAFHHVGQDENVNALNVASSVKTYDVICNTSVLKALPQILKEKILASTRSGPLTVYSDYSNVASSAGQGNRSGVSSLNGPYNFTKDDRVRVLPDGEHQFDHDIDDATLDEILQFRNTSSDSEEEMREYIPRPQQPSRPLAQCRQMNARSCRKMPTIFEVESVFSDDTTYYCLSKCQTESPIYMSTIDVEEMCFKKSKHGDSVEVVIVDISILGGKKLGVLLMHE</sequence>
<evidence type="ECO:0000313" key="2">
    <source>
        <dbReference type="Proteomes" id="UP001530400"/>
    </source>
</evidence>
<gene>
    <name evidence="1" type="ORF">ACHAWO_001534</name>
</gene>
<dbReference type="AlphaFoldDB" id="A0ABD3N7C9"/>
<proteinExistence type="predicted"/>
<organism evidence="1 2">
    <name type="scientific">Cyclotella atomus</name>
    <dbReference type="NCBI Taxonomy" id="382360"/>
    <lineage>
        <taxon>Eukaryota</taxon>
        <taxon>Sar</taxon>
        <taxon>Stramenopiles</taxon>
        <taxon>Ochrophyta</taxon>
        <taxon>Bacillariophyta</taxon>
        <taxon>Coscinodiscophyceae</taxon>
        <taxon>Thalassiosirophycidae</taxon>
        <taxon>Stephanodiscales</taxon>
        <taxon>Stephanodiscaceae</taxon>
        <taxon>Cyclotella</taxon>
    </lineage>
</organism>
<accession>A0ABD3N7C9</accession>
<name>A0ABD3N7C9_9STRA</name>
<dbReference type="Proteomes" id="UP001530400">
    <property type="component" value="Unassembled WGS sequence"/>
</dbReference>
<keyword evidence="2" id="KW-1185">Reference proteome</keyword>
<protein>
    <submittedName>
        <fullName evidence="1">Uncharacterized protein</fullName>
    </submittedName>
</protein>